<sequence>MKTAKFIKLGLGVISVAIISFVSLKTFAHKLAPSAVVKSEVSIIKNTSPDENTSITIDSNTSNSEFEDIQKLLKEQQITASFTQIERNDTGEITGIKIELTDANGNQAVSQMSSNVPIPQIVFGKKDGTLYITRSSKEQGAMAFFNRPNMAPFSFNTDSLGLSGMSQFGNFNFDDFFNDEDHAFFLNGKTLNLDELREQMKKQMASSGFLGNNLSWFFDGHDNDALPNKFIFKDDPNLNKLIVIDGEESDFQTLDHLSKSNNLKTVDHLQPDTAVSIYGKKAKDGAIIATTRNNK</sequence>
<dbReference type="OrthoDB" id="1158736at2"/>
<dbReference type="RefSeq" id="WP_129016686.1">
    <property type="nucleotide sequence ID" value="NZ_SDDZ01000003.1"/>
</dbReference>
<accession>A0A4Q0XGV6</accession>
<name>A0A4Q0XGV6_9FLAO</name>
<keyword evidence="2" id="KW-1185">Reference proteome</keyword>
<gene>
    <name evidence="1" type="ORF">ESZ48_07355</name>
</gene>
<dbReference type="Proteomes" id="UP000289792">
    <property type="component" value="Unassembled WGS sequence"/>
</dbReference>
<evidence type="ECO:0000313" key="1">
    <source>
        <dbReference type="EMBL" id="RXJ50568.1"/>
    </source>
</evidence>
<dbReference type="EMBL" id="SDDZ01000003">
    <property type="protein sequence ID" value="RXJ50568.1"/>
    <property type="molecule type" value="Genomic_DNA"/>
</dbReference>
<organism evidence="1 2">
    <name type="scientific">Gelidibacter gilvus</name>
    <dbReference type="NCBI Taxonomy" id="59602"/>
    <lineage>
        <taxon>Bacteria</taxon>
        <taxon>Pseudomonadati</taxon>
        <taxon>Bacteroidota</taxon>
        <taxon>Flavobacteriia</taxon>
        <taxon>Flavobacteriales</taxon>
        <taxon>Flavobacteriaceae</taxon>
        <taxon>Gelidibacter</taxon>
    </lineage>
</organism>
<reference evidence="1 2" key="1">
    <citation type="submission" date="2019-01" db="EMBL/GenBank/DDBJ databases">
        <title>Genome sequence of the Antarctic species Gelidibacter gilvus ACAM 158(T).</title>
        <authorList>
            <person name="Bowman J.P."/>
        </authorList>
    </citation>
    <scope>NUCLEOTIDE SEQUENCE [LARGE SCALE GENOMIC DNA]</scope>
    <source>
        <strain evidence="1 2">IC158</strain>
    </source>
</reference>
<dbReference type="AlphaFoldDB" id="A0A4Q0XGV6"/>
<evidence type="ECO:0008006" key="3">
    <source>
        <dbReference type="Google" id="ProtNLM"/>
    </source>
</evidence>
<protein>
    <recommendedName>
        <fullName evidence="3">TonB-dependent receptor plug domain-containing protein</fullName>
    </recommendedName>
</protein>
<comment type="caution">
    <text evidence="1">The sequence shown here is derived from an EMBL/GenBank/DDBJ whole genome shotgun (WGS) entry which is preliminary data.</text>
</comment>
<proteinExistence type="predicted"/>
<evidence type="ECO:0000313" key="2">
    <source>
        <dbReference type="Proteomes" id="UP000289792"/>
    </source>
</evidence>